<name>A0A5N6U3A4_ASPAV</name>
<evidence type="ECO:0000313" key="10">
    <source>
        <dbReference type="EMBL" id="KAE8153054.1"/>
    </source>
</evidence>
<comment type="cofactor">
    <cofactor evidence="1 8">
        <name>heme</name>
        <dbReference type="ChEBI" id="CHEBI:30413"/>
    </cofactor>
</comment>
<keyword evidence="5 9" id="KW-0560">Oxidoreductase</keyword>
<dbReference type="Pfam" id="PF00067">
    <property type="entry name" value="p450"/>
    <property type="match status" value="1"/>
</dbReference>
<dbReference type="InterPro" id="IPR036396">
    <property type="entry name" value="Cyt_P450_sf"/>
</dbReference>
<keyword evidence="6 8" id="KW-0408">Iron</keyword>
<dbReference type="PROSITE" id="PS00086">
    <property type="entry name" value="CYTOCHROME_P450"/>
    <property type="match status" value="1"/>
</dbReference>
<proteinExistence type="inferred from homology"/>
<dbReference type="PANTHER" id="PTHR24305">
    <property type="entry name" value="CYTOCHROME P450"/>
    <property type="match status" value="1"/>
</dbReference>
<keyword evidence="3 8" id="KW-0349">Heme</keyword>
<evidence type="ECO:0000313" key="11">
    <source>
        <dbReference type="Proteomes" id="UP000325780"/>
    </source>
</evidence>
<dbReference type="OrthoDB" id="1470350at2759"/>
<evidence type="ECO:0000256" key="1">
    <source>
        <dbReference type="ARBA" id="ARBA00001971"/>
    </source>
</evidence>
<dbReference type="GO" id="GO:0004497">
    <property type="term" value="F:monooxygenase activity"/>
    <property type="evidence" value="ECO:0007669"/>
    <property type="project" value="UniProtKB-KW"/>
</dbReference>
<dbReference type="InterPro" id="IPR002401">
    <property type="entry name" value="Cyt_P450_E_grp-I"/>
</dbReference>
<protein>
    <submittedName>
        <fullName evidence="10">Cytochrome P450</fullName>
    </submittedName>
</protein>
<evidence type="ECO:0000256" key="6">
    <source>
        <dbReference type="ARBA" id="ARBA00023004"/>
    </source>
</evidence>
<dbReference type="GO" id="GO:0020037">
    <property type="term" value="F:heme binding"/>
    <property type="evidence" value="ECO:0007669"/>
    <property type="project" value="InterPro"/>
</dbReference>
<dbReference type="CDD" id="cd11058">
    <property type="entry name" value="CYP60B-like"/>
    <property type="match status" value="1"/>
</dbReference>
<evidence type="ECO:0000256" key="3">
    <source>
        <dbReference type="ARBA" id="ARBA00022617"/>
    </source>
</evidence>
<sequence>MIYLLGLVCLSYLAYLVVSSIRIIYFHPLRHIPGPKLWIAFPIVRNYKIIKGELDIEIRRYHGIYGEVVRLGPNDVSFITAQAWKDIYGHANRLPKATLGFSKTPDILRSDDADHARFRKALSHGFSARGMQAMEPSIVSYVDTLIERLKGFAEAQVPVDMVKWYNLATFDIIGDLAFGESFGGLRSSEYHYYVSMLFDSVKLIAFTRFRMNYPLTFKIFSPFLSTRFMEARKGQLGHARETVQRRIHSPHPRHDFMESMLRHRGDKDGLSDAELESNATVLIFAGSETTATLLSGVTYWLLRNPTSLETATREVRTTMKNESDITFQNISTQLPYLLACLDEALRMYPPVPTGLQRAVPSPMTVSGVHIPQDTRVFVHQSAAYRSALNFHQPESFIPERWLPEAKENPQSPFYNDNREAFQPFSVGPRNCIGRNLAYSEMRLILARVLWNFDIELCQESYDWNQQRSYVLWEKPELMCRVKARNR</sequence>
<dbReference type="PRINTS" id="PR00385">
    <property type="entry name" value="P450"/>
</dbReference>
<evidence type="ECO:0000256" key="8">
    <source>
        <dbReference type="PIRSR" id="PIRSR602401-1"/>
    </source>
</evidence>
<evidence type="ECO:0000256" key="7">
    <source>
        <dbReference type="ARBA" id="ARBA00023033"/>
    </source>
</evidence>
<comment type="similarity">
    <text evidence="2 9">Belongs to the cytochrome P450 family.</text>
</comment>
<dbReference type="InterPro" id="IPR050121">
    <property type="entry name" value="Cytochrome_P450_monoxygenase"/>
</dbReference>
<dbReference type="InterPro" id="IPR001128">
    <property type="entry name" value="Cyt_P450"/>
</dbReference>
<dbReference type="GO" id="GO:0045122">
    <property type="term" value="P:aflatoxin biosynthetic process"/>
    <property type="evidence" value="ECO:0007669"/>
    <property type="project" value="UniProtKB-ARBA"/>
</dbReference>
<dbReference type="Gene3D" id="1.10.630.10">
    <property type="entry name" value="Cytochrome P450"/>
    <property type="match status" value="1"/>
</dbReference>
<dbReference type="PRINTS" id="PR00463">
    <property type="entry name" value="EP450I"/>
</dbReference>
<dbReference type="FunFam" id="1.10.630.10:FF:000047">
    <property type="entry name" value="Cytochrome P450 monooxygenase"/>
    <property type="match status" value="1"/>
</dbReference>
<dbReference type="EMBL" id="ML742044">
    <property type="protein sequence ID" value="KAE8153054.1"/>
    <property type="molecule type" value="Genomic_DNA"/>
</dbReference>
<dbReference type="SUPFAM" id="SSF48264">
    <property type="entry name" value="Cytochrome P450"/>
    <property type="match status" value="1"/>
</dbReference>
<accession>A0A5N6U3A4</accession>
<organism evidence="10 11">
    <name type="scientific">Aspergillus avenaceus</name>
    <dbReference type="NCBI Taxonomy" id="36643"/>
    <lineage>
        <taxon>Eukaryota</taxon>
        <taxon>Fungi</taxon>
        <taxon>Dikarya</taxon>
        <taxon>Ascomycota</taxon>
        <taxon>Pezizomycotina</taxon>
        <taxon>Eurotiomycetes</taxon>
        <taxon>Eurotiomycetidae</taxon>
        <taxon>Eurotiales</taxon>
        <taxon>Aspergillaceae</taxon>
        <taxon>Aspergillus</taxon>
        <taxon>Aspergillus subgen. Circumdati</taxon>
    </lineage>
</organism>
<keyword evidence="11" id="KW-1185">Reference proteome</keyword>
<evidence type="ECO:0000256" key="5">
    <source>
        <dbReference type="ARBA" id="ARBA00023002"/>
    </source>
</evidence>
<evidence type="ECO:0000256" key="4">
    <source>
        <dbReference type="ARBA" id="ARBA00022723"/>
    </source>
</evidence>
<keyword evidence="7 9" id="KW-0503">Monooxygenase</keyword>
<reference evidence="10 11" key="1">
    <citation type="submission" date="2019-04" db="EMBL/GenBank/DDBJ databases">
        <title>Friends and foes A comparative genomics study of 23 Aspergillus species from section Flavi.</title>
        <authorList>
            <consortium name="DOE Joint Genome Institute"/>
            <person name="Kjaerbolling I."/>
            <person name="Vesth T."/>
            <person name="Frisvad J.C."/>
            <person name="Nybo J.L."/>
            <person name="Theobald S."/>
            <person name="Kildgaard S."/>
            <person name="Isbrandt T."/>
            <person name="Kuo A."/>
            <person name="Sato A."/>
            <person name="Lyhne E.K."/>
            <person name="Kogle M.E."/>
            <person name="Wiebenga A."/>
            <person name="Kun R.S."/>
            <person name="Lubbers R.J."/>
            <person name="Makela M.R."/>
            <person name="Barry K."/>
            <person name="Chovatia M."/>
            <person name="Clum A."/>
            <person name="Daum C."/>
            <person name="Haridas S."/>
            <person name="He G."/>
            <person name="LaButti K."/>
            <person name="Lipzen A."/>
            <person name="Mondo S."/>
            <person name="Riley R."/>
            <person name="Salamov A."/>
            <person name="Simmons B.A."/>
            <person name="Magnuson J.K."/>
            <person name="Henrissat B."/>
            <person name="Mortensen U.H."/>
            <person name="Larsen T.O."/>
            <person name="Devries R.P."/>
            <person name="Grigoriev I.V."/>
            <person name="Machida M."/>
            <person name="Baker S.E."/>
            <person name="Andersen M.R."/>
        </authorList>
    </citation>
    <scope>NUCLEOTIDE SEQUENCE [LARGE SCALE GENOMIC DNA]</scope>
    <source>
        <strain evidence="10 11">IBT 18842</strain>
    </source>
</reference>
<dbReference type="Proteomes" id="UP000325780">
    <property type="component" value="Unassembled WGS sequence"/>
</dbReference>
<gene>
    <name evidence="10" type="ORF">BDV25DRAFT_150150</name>
</gene>
<dbReference type="InterPro" id="IPR017972">
    <property type="entry name" value="Cyt_P450_CS"/>
</dbReference>
<feature type="binding site" description="axial binding residue" evidence="8">
    <location>
        <position position="431"/>
    </location>
    <ligand>
        <name>heme</name>
        <dbReference type="ChEBI" id="CHEBI:30413"/>
    </ligand>
    <ligandPart>
        <name>Fe</name>
        <dbReference type="ChEBI" id="CHEBI:18248"/>
    </ligandPart>
</feature>
<keyword evidence="4 8" id="KW-0479">Metal-binding</keyword>
<dbReference type="PANTHER" id="PTHR24305:SF230">
    <property type="entry name" value="P450, PUTATIVE (EUROFUNG)-RELATED"/>
    <property type="match status" value="1"/>
</dbReference>
<dbReference type="GO" id="GO:0016705">
    <property type="term" value="F:oxidoreductase activity, acting on paired donors, with incorporation or reduction of molecular oxygen"/>
    <property type="evidence" value="ECO:0007669"/>
    <property type="project" value="InterPro"/>
</dbReference>
<dbReference type="GO" id="GO:0005506">
    <property type="term" value="F:iron ion binding"/>
    <property type="evidence" value="ECO:0007669"/>
    <property type="project" value="InterPro"/>
</dbReference>
<evidence type="ECO:0000256" key="9">
    <source>
        <dbReference type="RuleBase" id="RU000461"/>
    </source>
</evidence>
<dbReference type="AlphaFoldDB" id="A0A5N6U3A4"/>
<evidence type="ECO:0000256" key="2">
    <source>
        <dbReference type="ARBA" id="ARBA00010617"/>
    </source>
</evidence>